<dbReference type="EMBL" id="BDCO01000002">
    <property type="protein sequence ID" value="GAT32337.1"/>
    <property type="molecule type" value="Genomic_DNA"/>
</dbReference>
<protein>
    <submittedName>
        <fullName evidence="2">Uncharacterized protein</fullName>
    </submittedName>
</protein>
<proteinExistence type="predicted"/>
<comment type="caution">
    <text evidence="2">The sequence shown here is derived from an EMBL/GenBank/DDBJ whole genome shotgun (WGS) entry which is preliminary data.</text>
</comment>
<feature type="region of interest" description="Disordered" evidence="1">
    <location>
        <begin position="1"/>
        <end position="41"/>
    </location>
</feature>
<name>A0A146G5U7_TERSA</name>
<accession>A0A146G5U7</accession>
<keyword evidence="3" id="KW-1185">Reference proteome</keyword>
<reference evidence="3" key="1">
    <citation type="journal article" date="2017" name="Genome Announc.">
        <title>Draft Genome Sequence of Terrimicrobium sacchariphilum NM-5T, a Facultative Anaerobic Soil Bacterium of the Class Spartobacteria.</title>
        <authorList>
            <person name="Qiu Y.L."/>
            <person name="Tourlousse D.M."/>
            <person name="Matsuura N."/>
            <person name="Ohashi A."/>
            <person name="Sekiguchi Y."/>
        </authorList>
    </citation>
    <scope>NUCLEOTIDE SEQUENCE [LARGE SCALE GENOMIC DNA]</scope>
    <source>
        <strain evidence="3">NM-5</strain>
    </source>
</reference>
<dbReference type="InParanoid" id="A0A146G5U7"/>
<evidence type="ECO:0000313" key="2">
    <source>
        <dbReference type="EMBL" id="GAT32337.1"/>
    </source>
</evidence>
<dbReference type="STRING" id="690879.TSACC_2735"/>
<dbReference type="AlphaFoldDB" id="A0A146G5U7"/>
<dbReference type="RefSeq" id="WP_075078176.1">
    <property type="nucleotide sequence ID" value="NZ_BDCO01000002.1"/>
</dbReference>
<organism evidence="2 3">
    <name type="scientific">Terrimicrobium sacchariphilum</name>
    <dbReference type="NCBI Taxonomy" id="690879"/>
    <lineage>
        <taxon>Bacteria</taxon>
        <taxon>Pseudomonadati</taxon>
        <taxon>Verrucomicrobiota</taxon>
        <taxon>Terrimicrobiia</taxon>
        <taxon>Terrimicrobiales</taxon>
        <taxon>Terrimicrobiaceae</taxon>
        <taxon>Terrimicrobium</taxon>
    </lineage>
</organism>
<evidence type="ECO:0000313" key="3">
    <source>
        <dbReference type="Proteomes" id="UP000076023"/>
    </source>
</evidence>
<evidence type="ECO:0000256" key="1">
    <source>
        <dbReference type="SAM" id="MobiDB-lite"/>
    </source>
</evidence>
<sequence length="289" mass="31518">METLTDTLTTETATTNAATQTTASATQAPAASPQEAAGFVREDGTFAPGWTARLPEELGEYRDSLGKFKTVGDLAKSYRQLEAWRSGKGTFVPGKDATPEEVASYRKAMGVPDAPEGYRIRPEALPEGMEWNDDRARGVLEIAHRHNIPEAALRELAGWQLQQEQALVRVATESARRDLQEGQRVLKEKWGDQYDANIKLAIQAATVAGVDPRSVPGFADPQTVMAFVNLAKRISDDQFVASGRSSALGKGGAAEAREIQTNPDHSLYKRYHGGDTDTVEYVRSLLRQG</sequence>
<dbReference type="OrthoDB" id="185112at2"/>
<feature type="compositionally biased region" description="Low complexity" evidence="1">
    <location>
        <begin position="1"/>
        <end position="37"/>
    </location>
</feature>
<gene>
    <name evidence="2" type="ORF">TSACC_2735</name>
</gene>
<dbReference type="Proteomes" id="UP000076023">
    <property type="component" value="Unassembled WGS sequence"/>
</dbReference>